<dbReference type="InterPro" id="IPR027417">
    <property type="entry name" value="P-loop_NTPase"/>
</dbReference>
<proteinExistence type="predicted"/>
<dbReference type="SUPFAM" id="SSF52540">
    <property type="entry name" value="P-loop containing nucleoside triphosphate hydrolases"/>
    <property type="match status" value="1"/>
</dbReference>
<organism evidence="3 4">
    <name type="scientific">Vibrio europaeus</name>
    <dbReference type="NCBI Taxonomy" id="300876"/>
    <lineage>
        <taxon>Bacteria</taxon>
        <taxon>Pseudomonadati</taxon>
        <taxon>Pseudomonadota</taxon>
        <taxon>Gammaproteobacteria</taxon>
        <taxon>Vibrionales</taxon>
        <taxon>Vibrionaceae</taxon>
        <taxon>Vibrio</taxon>
        <taxon>Vibrio oreintalis group</taxon>
    </lineage>
</organism>
<keyword evidence="2" id="KW-0547">Nucleotide-binding</keyword>
<dbReference type="Proteomes" id="UP001150001">
    <property type="component" value="Unassembled WGS sequence"/>
</dbReference>
<dbReference type="EMBL" id="JAPFIT010000003">
    <property type="protein sequence ID" value="MDC5738520.1"/>
    <property type="molecule type" value="Genomic_DNA"/>
</dbReference>
<dbReference type="PANTHER" id="PTHR42957:SF2">
    <property type="entry name" value="HELICASE HERA CENTRAL DOMAIN-CONTAINING PROTEIN"/>
    <property type="match status" value="1"/>
</dbReference>
<dbReference type="EMBL" id="LUAX01000001">
    <property type="protein sequence ID" value="OAN00136.1"/>
    <property type="molecule type" value="Genomic_DNA"/>
</dbReference>
<dbReference type="InterPro" id="IPR008571">
    <property type="entry name" value="HerA-like"/>
</dbReference>
<evidence type="ECO:0000259" key="1">
    <source>
        <dbReference type="Pfam" id="PF01935"/>
    </source>
</evidence>
<dbReference type="PANTHER" id="PTHR42957">
    <property type="entry name" value="HELICASE MJ1565-RELATED"/>
    <property type="match status" value="1"/>
</dbReference>
<evidence type="ECO:0000313" key="3">
    <source>
        <dbReference type="EMBL" id="OAN00136.1"/>
    </source>
</evidence>
<gene>
    <name evidence="3" type="ORF">AZ468_03155</name>
    <name evidence="2" type="ORF">OPW20_00480</name>
</gene>
<dbReference type="GeneID" id="78074679"/>
<protein>
    <submittedName>
        <fullName evidence="2">ATP-binding protein</fullName>
    </submittedName>
    <submittedName>
        <fullName evidence="3">Nucleotidyltransferase</fullName>
    </submittedName>
</protein>
<comment type="caution">
    <text evidence="3">The sequence shown here is derived from an EMBL/GenBank/DDBJ whole genome shotgun (WGS) entry which is preliminary data.</text>
</comment>
<dbReference type="GO" id="GO:0016740">
    <property type="term" value="F:transferase activity"/>
    <property type="evidence" value="ECO:0007669"/>
    <property type="project" value="UniProtKB-KW"/>
</dbReference>
<keyword evidence="5" id="KW-1185">Reference proteome</keyword>
<sequence length="584" mass="66623">MSILVGEVIAVRGVKVSIKVFESSNKDTLFYDGTKYKGVSIREYVQIERGFKKIICIVEGEYLDEKRVDDEQQCIRTVDLKPIGYFESGRFFEGIKHLPLIKDPVYLLEENKLSDIYGNIGGDFVIGKLLKEEFPVSLPWQKLFNSHIGIFGNTGSGKSNTLTNLYTTLFDKKIKSIKGKSQFVIIDFNGEYTNGQLTSEQHKRIYTLNTRKAKNKFPLAKSEFWDTDTLSLLFQATQNTQKPFINRIVKGKQLYDSKANFLNYIKTTYEKVFTTAAPHPELLDLIRDITSTLGNEKIKNTLKTVAFHGTNKVFYTTGGTYFNADGAGYRNRLRDDVDAITIPKGLSNLDQFSIRCHIQLIRDLISGYVQFDFIQPLLKRIESSLTNLTKVIQVTDMPPANKAVTVISLRKCNQDIKKVMPLLIAKHYYNPHKTSVANPPDKTIHLVIDEAHNILSQQSNRESESWKDYRLETFEEIIKEGRKFGMFLTLSSQRPADISPTIVSQIHNFFIHRLVNDRDLFLIDNTISTLDSMSRSMIPNLSRGSCVITGTAFDLPMLLQVDELAKEQQPDSEDVNLEKLWSDD</sequence>
<evidence type="ECO:0000313" key="4">
    <source>
        <dbReference type="Proteomes" id="UP000094761"/>
    </source>
</evidence>
<dbReference type="RefSeq" id="WP_069666083.1">
    <property type="nucleotide sequence ID" value="NZ_JAPFIM010000017.1"/>
</dbReference>
<dbReference type="InterPro" id="IPR002789">
    <property type="entry name" value="HerA_central"/>
</dbReference>
<dbReference type="GO" id="GO:0005524">
    <property type="term" value="F:ATP binding"/>
    <property type="evidence" value="ECO:0007669"/>
    <property type="project" value="UniProtKB-KW"/>
</dbReference>
<evidence type="ECO:0000313" key="2">
    <source>
        <dbReference type="EMBL" id="MDC5738520.1"/>
    </source>
</evidence>
<name>A0A178JDZ7_9VIBR</name>
<reference evidence="2" key="2">
    <citation type="submission" date="2022-11" db="EMBL/GenBank/DDBJ databases">
        <title>Role of the vibriolysin VemA secreted by the emergent pathogen Vibrio europaeus in the colonization of Manila clam mucus.</title>
        <authorList>
            <person name="Martinez C."/>
            <person name="Rodriguez S."/>
            <person name="Vences A."/>
            <person name="Barja J.L."/>
            <person name="Toranzo A.E."/>
            <person name="Dubert J."/>
        </authorList>
    </citation>
    <scope>NUCLEOTIDE SEQUENCE</scope>
    <source>
        <strain evidence="2">3454</strain>
    </source>
</reference>
<dbReference type="Gene3D" id="3.40.50.300">
    <property type="entry name" value="P-loop containing nucleotide triphosphate hydrolases"/>
    <property type="match status" value="2"/>
</dbReference>
<dbReference type="OrthoDB" id="9806951at2"/>
<reference evidence="3 4" key="1">
    <citation type="submission" date="2016-03" db="EMBL/GenBank/DDBJ databases">
        <title>Draft genome sequence of the Vibrio tubiashii subs. europaeus.</title>
        <authorList>
            <person name="Spinard E."/>
            <person name="Dubert J."/>
            <person name="Nelson D.R."/>
            <person name="Barja J.L."/>
        </authorList>
    </citation>
    <scope>NUCLEOTIDE SEQUENCE [LARGE SCALE GENOMIC DNA]</scope>
    <source>
        <strain evidence="4">PP-638</strain>
        <strain evidence="3">PP2-638</strain>
    </source>
</reference>
<evidence type="ECO:0000313" key="5">
    <source>
        <dbReference type="Proteomes" id="UP001150001"/>
    </source>
</evidence>
<feature type="domain" description="Helicase HerA central" evidence="1">
    <location>
        <begin position="125"/>
        <end position="287"/>
    </location>
</feature>
<keyword evidence="3" id="KW-0808">Transferase</keyword>
<dbReference type="AlphaFoldDB" id="A0A178JDZ7"/>
<accession>A0A178JDZ7</accession>
<dbReference type="Pfam" id="PF01935">
    <property type="entry name" value="DUF87"/>
    <property type="match status" value="1"/>
</dbReference>
<dbReference type="Proteomes" id="UP000094761">
    <property type="component" value="Unassembled WGS sequence"/>
</dbReference>
<keyword evidence="2" id="KW-0067">ATP-binding</keyword>